<proteinExistence type="predicted"/>
<evidence type="ECO:0008006" key="4">
    <source>
        <dbReference type="Google" id="ProtNLM"/>
    </source>
</evidence>
<protein>
    <recommendedName>
        <fullName evidence="4">EfeO-type cupredoxin-like domain-containing protein</fullName>
    </recommendedName>
</protein>
<evidence type="ECO:0000313" key="3">
    <source>
        <dbReference type="Proteomes" id="UP001194580"/>
    </source>
</evidence>
<gene>
    <name evidence="2" type="ORF">BGZ95_000320</name>
</gene>
<sequence>MYARNILTIVLVAICALCSFTSFVHAAPPPPPATDVIVVTSPPVNKVYKVGDTITVKVSLPGGKKNILYKKNTPIDLSIQKLIPKPDLNEDLGTVPARTLSTTGFKFVALQEYIIDTQVNIPWRVRAHFHHPSRVGYSDSRGFKIVEA</sequence>
<reference evidence="2" key="1">
    <citation type="journal article" date="2020" name="Fungal Divers.">
        <title>Resolving the Mortierellaceae phylogeny through synthesis of multi-gene phylogenetics and phylogenomics.</title>
        <authorList>
            <person name="Vandepol N."/>
            <person name="Liber J."/>
            <person name="Desiro A."/>
            <person name="Na H."/>
            <person name="Kennedy M."/>
            <person name="Barry K."/>
            <person name="Grigoriev I.V."/>
            <person name="Miller A.N."/>
            <person name="O'Donnell K."/>
            <person name="Stajich J.E."/>
            <person name="Bonito G."/>
        </authorList>
    </citation>
    <scope>NUCLEOTIDE SEQUENCE</scope>
    <source>
        <strain evidence="2">NRRL 28262</strain>
    </source>
</reference>
<feature type="signal peptide" evidence="1">
    <location>
        <begin position="1"/>
        <end position="26"/>
    </location>
</feature>
<feature type="chain" id="PRO_5041909954" description="EfeO-type cupredoxin-like domain-containing protein" evidence="1">
    <location>
        <begin position="27"/>
        <end position="148"/>
    </location>
</feature>
<organism evidence="2 3">
    <name type="scientific">Linnemannia exigua</name>
    <dbReference type="NCBI Taxonomy" id="604196"/>
    <lineage>
        <taxon>Eukaryota</taxon>
        <taxon>Fungi</taxon>
        <taxon>Fungi incertae sedis</taxon>
        <taxon>Mucoromycota</taxon>
        <taxon>Mortierellomycotina</taxon>
        <taxon>Mortierellomycetes</taxon>
        <taxon>Mortierellales</taxon>
        <taxon>Mortierellaceae</taxon>
        <taxon>Linnemannia</taxon>
    </lineage>
</organism>
<evidence type="ECO:0000256" key="1">
    <source>
        <dbReference type="SAM" id="SignalP"/>
    </source>
</evidence>
<dbReference type="EMBL" id="JAAAIL010001055">
    <property type="protein sequence ID" value="KAG0271816.1"/>
    <property type="molecule type" value="Genomic_DNA"/>
</dbReference>
<name>A0AAD4DA58_9FUNG</name>
<accession>A0AAD4DA58</accession>
<evidence type="ECO:0000313" key="2">
    <source>
        <dbReference type="EMBL" id="KAG0271816.1"/>
    </source>
</evidence>
<keyword evidence="1" id="KW-0732">Signal</keyword>
<comment type="caution">
    <text evidence="2">The sequence shown here is derived from an EMBL/GenBank/DDBJ whole genome shotgun (WGS) entry which is preliminary data.</text>
</comment>
<keyword evidence="3" id="KW-1185">Reference proteome</keyword>
<dbReference type="AlphaFoldDB" id="A0AAD4DA58"/>
<dbReference type="Proteomes" id="UP001194580">
    <property type="component" value="Unassembled WGS sequence"/>
</dbReference>